<keyword evidence="1" id="KW-0175">Coiled coil</keyword>
<keyword evidence="2" id="KW-1133">Transmembrane helix</keyword>
<evidence type="ECO:0000313" key="3">
    <source>
        <dbReference type="EMBL" id="OGZ61614.1"/>
    </source>
</evidence>
<evidence type="ECO:0000313" key="4">
    <source>
        <dbReference type="Proteomes" id="UP000176770"/>
    </source>
</evidence>
<reference evidence="3 4" key="1">
    <citation type="journal article" date="2016" name="Nat. Commun.">
        <title>Thousands of microbial genomes shed light on interconnected biogeochemical processes in an aquifer system.</title>
        <authorList>
            <person name="Anantharaman K."/>
            <person name="Brown C.T."/>
            <person name="Hug L.A."/>
            <person name="Sharon I."/>
            <person name="Castelle C.J."/>
            <person name="Probst A.J."/>
            <person name="Thomas B.C."/>
            <person name="Singh A."/>
            <person name="Wilkins M.J."/>
            <person name="Karaoz U."/>
            <person name="Brodie E.L."/>
            <person name="Williams K.H."/>
            <person name="Hubbard S.S."/>
            <person name="Banfield J.F."/>
        </authorList>
    </citation>
    <scope>NUCLEOTIDE SEQUENCE [LARGE SCALE GENOMIC DNA]</scope>
</reference>
<keyword evidence="2" id="KW-0812">Transmembrane</keyword>
<gene>
    <name evidence="3" type="ORF">A3F94_00050</name>
</gene>
<comment type="caution">
    <text evidence="3">The sequence shown here is derived from an EMBL/GenBank/DDBJ whole genome shotgun (WGS) entry which is preliminary data.</text>
</comment>
<name>A0A1G2HGI9_9BACT</name>
<dbReference type="EMBL" id="MHOK01000020">
    <property type="protein sequence ID" value="OGZ61614.1"/>
    <property type="molecule type" value="Genomic_DNA"/>
</dbReference>
<evidence type="ECO:0000256" key="2">
    <source>
        <dbReference type="SAM" id="Phobius"/>
    </source>
</evidence>
<dbReference type="STRING" id="1802165.A3F94_00050"/>
<feature type="transmembrane region" description="Helical" evidence="2">
    <location>
        <begin position="12"/>
        <end position="29"/>
    </location>
</feature>
<proteinExistence type="predicted"/>
<sequence length="87" mass="10116">MNKKIKNKTVLTWVFVLALLVVVAWYFYWGPGRDINFLREQQEQDLTTGDSEQEITQDLQIIEQDLGDLESELGDVEEELTQLEGEL</sequence>
<feature type="coiled-coil region" evidence="1">
    <location>
        <begin position="52"/>
        <end position="86"/>
    </location>
</feature>
<dbReference type="AlphaFoldDB" id="A0A1G2HGI9"/>
<accession>A0A1G2HGI9</accession>
<organism evidence="3 4">
    <name type="scientific">Candidatus Spechtbacteria bacterium RIFCSPLOWO2_12_FULL_38_22</name>
    <dbReference type="NCBI Taxonomy" id="1802165"/>
    <lineage>
        <taxon>Bacteria</taxon>
        <taxon>Candidatus Spechtiibacteriota</taxon>
    </lineage>
</organism>
<evidence type="ECO:0000256" key="1">
    <source>
        <dbReference type="SAM" id="Coils"/>
    </source>
</evidence>
<dbReference type="Proteomes" id="UP000176770">
    <property type="component" value="Unassembled WGS sequence"/>
</dbReference>
<keyword evidence="2" id="KW-0472">Membrane</keyword>
<protein>
    <submittedName>
        <fullName evidence="3">Uncharacterized protein</fullName>
    </submittedName>
</protein>